<feature type="compositionally biased region" description="Low complexity" evidence="1">
    <location>
        <begin position="111"/>
        <end position="121"/>
    </location>
</feature>
<gene>
    <name evidence="3" type="ORF">PHATRDRAFT_45028</name>
</gene>
<accession>B7FVC3</accession>
<name>B7FVC3_PHATC</name>
<organism evidence="3 4">
    <name type="scientific">Phaeodactylum tricornutum (strain CCAP 1055/1)</name>
    <dbReference type="NCBI Taxonomy" id="556484"/>
    <lineage>
        <taxon>Eukaryota</taxon>
        <taxon>Sar</taxon>
        <taxon>Stramenopiles</taxon>
        <taxon>Ochrophyta</taxon>
        <taxon>Bacillariophyta</taxon>
        <taxon>Bacillariophyceae</taxon>
        <taxon>Bacillariophycidae</taxon>
        <taxon>Naviculales</taxon>
        <taxon>Phaeodactylaceae</taxon>
        <taxon>Phaeodactylum</taxon>
    </lineage>
</organism>
<dbReference type="AlphaFoldDB" id="B7FVC3"/>
<dbReference type="RefSeq" id="XP_002178903.1">
    <property type="nucleotide sequence ID" value="XM_002178867.1"/>
</dbReference>
<dbReference type="Proteomes" id="UP000000759">
    <property type="component" value="Chromosome 5"/>
</dbReference>
<feature type="chain" id="PRO_5002855494" evidence="2">
    <location>
        <begin position="30"/>
        <end position="712"/>
    </location>
</feature>
<dbReference type="PaxDb" id="2850-Phatr45028"/>
<feature type="compositionally biased region" description="Acidic residues" evidence="1">
    <location>
        <begin position="98"/>
        <end position="110"/>
    </location>
</feature>
<dbReference type="KEGG" id="pti:PHATRDRAFT_45028"/>
<evidence type="ECO:0000256" key="2">
    <source>
        <dbReference type="SAM" id="SignalP"/>
    </source>
</evidence>
<feature type="signal peptide" evidence="2">
    <location>
        <begin position="1"/>
        <end position="29"/>
    </location>
</feature>
<evidence type="ECO:0000313" key="4">
    <source>
        <dbReference type="Proteomes" id="UP000000759"/>
    </source>
</evidence>
<dbReference type="HOGENOM" id="CLU_367482_0_0_1"/>
<keyword evidence="4" id="KW-1185">Reference proteome</keyword>
<evidence type="ECO:0000256" key="1">
    <source>
        <dbReference type="SAM" id="MobiDB-lite"/>
    </source>
</evidence>
<sequence length="712" mass="75181">MTRSGISVALRRTANLAGWCLLLWSTGSGTGPTFSANAQFACTFAAGDEPSCIAATADAGAHCVWCQVTSFGFCVTETQAEGMEQSLPGVECERYQGDDDDAAPQTDDDSVAPTTDDNVVPTDDAIPDDFWKCLKAKTEEACSGDCVWCDTKGGFGLCMTGPAAENAEESDWFTCKQKSQDALVGHDTTPLQDPYDSSCVLAYLEDPTQEGCTSAMDEDGNACEWCDLAGVTNLCLNEEQAEAGAQLGITCDASGATTTTMLRKQAAPAQDPYDPSCLVAFLQDQSQESCSSAIDQDGTPCEFCSLSGALDLCLTKEQADAGAALGITCTKYQSLDVEEEVVEDDPYDPSCLMAFLQDASKESCTTAVDQDGAPCQWCDLSGISNLCLTASQGDMAQQFGITCEPNADLDAPDAVSVKVEDAGDPYDPSCALAFFQDQSKEACINAIDEDGNACEFCTLQNALALCLTEEQAQVGEGIGISCEKEEADLLDQEDAVASDLYDSSCVLAFLSDQSRESCYEALDQDGAPCKFCSLSGVCDEHKQAIEVQESSGASRVGELHVISVQQTSEVQVPSDFWECLENYEEDGCNQAACTWCSSEVGMGFCLADPAARALAECNFFDCDYSHGGNGKAESQEKNDSIIAPYDTNCLNAGMQAGNEGEAVCADTTDLDGNSCVWCDAAGVFGICLSSEQASQAGQFLTCEANTLSVAAE</sequence>
<evidence type="ECO:0000313" key="3">
    <source>
        <dbReference type="EMBL" id="EEC49601.1"/>
    </source>
</evidence>
<keyword evidence="2" id="KW-0732">Signal</keyword>
<feature type="region of interest" description="Disordered" evidence="1">
    <location>
        <begin position="94"/>
        <end position="121"/>
    </location>
</feature>
<reference evidence="3 4" key="1">
    <citation type="journal article" date="2008" name="Nature">
        <title>The Phaeodactylum genome reveals the evolutionary history of diatom genomes.</title>
        <authorList>
            <person name="Bowler C."/>
            <person name="Allen A.E."/>
            <person name="Badger J.H."/>
            <person name="Grimwood J."/>
            <person name="Jabbari K."/>
            <person name="Kuo A."/>
            <person name="Maheswari U."/>
            <person name="Martens C."/>
            <person name="Maumus F."/>
            <person name="Otillar R.P."/>
            <person name="Rayko E."/>
            <person name="Salamov A."/>
            <person name="Vandepoele K."/>
            <person name="Beszteri B."/>
            <person name="Gruber A."/>
            <person name="Heijde M."/>
            <person name="Katinka M."/>
            <person name="Mock T."/>
            <person name="Valentin K."/>
            <person name="Verret F."/>
            <person name="Berges J.A."/>
            <person name="Brownlee C."/>
            <person name="Cadoret J.P."/>
            <person name="Chiovitti A."/>
            <person name="Choi C.J."/>
            <person name="Coesel S."/>
            <person name="De Martino A."/>
            <person name="Detter J.C."/>
            <person name="Durkin C."/>
            <person name="Falciatore A."/>
            <person name="Fournet J."/>
            <person name="Haruta M."/>
            <person name="Huysman M.J."/>
            <person name="Jenkins B.D."/>
            <person name="Jiroutova K."/>
            <person name="Jorgensen R.E."/>
            <person name="Joubert Y."/>
            <person name="Kaplan A."/>
            <person name="Kroger N."/>
            <person name="Kroth P.G."/>
            <person name="La Roche J."/>
            <person name="Lindquist E."/>
            <person name="Lommer M."/>
            <person name="Martin-Jezequel V."/>
            <person name="Lopez P.J."/>
            <person name="Lucas S."/>
            <person name="Mangogna M."/>
            <person name="McGinnis K."/>
            <person name="Medlin L.K."/>
            <person name="Montsant A."/>
            <person name="Oudot-Le Secq M.P."/>
            <person name="Napoli C."/>
            <person name="Obornik M."/>
            <person name="Parker M.S."/>
            <person name="Petit J.L."/>
            <person name="Porcel B.M."/>
            <person name="Poulsen N."/>
            <person name="Robison M."/>
            <person name="Rychlewski L."/>
            <person name="Rynearson T.A."/>
            <person name="Schmutz J."/>
            <person name="Shapiro H."/>
            <person name="Siaut M."/>
            <person name="Stanley M."/>
            <person name="Sussman M.R."/>
            <person name="Taylor A.R."/>
            <person name="Vardi A."/>
            <person name="von Dassow P."/>
            <person name="Vyverman W."/>
            <person name="Willis A."/>
            <person name="Wyrwicz L.S."/>
            <person name="Rokhsar D.S."/>
            <person name="Weissenbach J."/>
            <person name="Armbrust E.V."/>
            <person name="Green B.R."/>
            <person name="Van de Peer Y."/>
            <person name="Grigoriev I.V."/>
        </authorList>
    </citation>
    <scope>NUCLEOTIDE SEQUENCE [LARGE SCALE GENOMIC DNA]</scope>
    <source>
        <strain evidence="3 4">CCAP 1055/1</strain>
    </source>
</reference>
<dbReference type="InParanoid" id="B7FVC3"/>
<dbReference type="OrthoDB" id="51041at2759"/>
<proteinExistence type="predicted"/>
<reference evidence="4" key="2">
    <citation type="submission" date="2008-08" db="EMBL/GenBank/DDBJ databases">
        <authorList>
            <consortium name="Diatom Consortium"/>
            <person name="Grigoriev I."/>
            <person name="Grimwood J."/>
            <person name="Kuo A."/>
            <person name="Otillar R.P."/>
            <person name="Salamov A."/>
            <person name="Detter J.C."/>
            <person name="Lindquist E."/>
            <person name="Shapiro H."/>
            <person name="Lucas S."/>
            <person name="Glavina del Rio T."/>
            <person name="Pitluck S."/>
            <person name="Rokhsar D."/>
            <person name="Bowler C."/>
        </authorList>
    </citation>
    <scope>GENOME REANNOTATION</scope>
    <source>
        <strain evidence="4">CCAP 1055/1</strain>
    </source>
</reference>
<protein>
    <submittedName>
        <fullName evidence="3">Uncharacterized protein</fullName>
    </submittedName>
</protein>
<dbReference type="GeneID" id="7199691"/>
<dbReference type="EMBL" id="CM000608">
    <property type="protein sequence ID" value="EEC49601.1"/>
    <property type="molecule type" value="Genomic_DNA"/>
</dbReference>